<name>A0ACD4DGB5_9NOCA</name>
<organism evidence="1 2">
    <name type="scientific">Rhodococcus sacchari</name>
    <dbReference type="NCBI Taxonomy" id="2962047"/>
    <lineage>
        <taxon>Bacteria</taxon>
        <taxon>Bacillati</taxon>
        <taxon>Actinomycetota</taxon>
        <taxon>Actinomycetes</taxon>
        <taxon>Mycobacteriales</taxon>
        <taxon>Nocardiaceae</taxon>
        <taxon>Rhodococcus</taxon>
    </lineage>
</organism>
<accession>A0ACD4DGB5</accession>
<reference evidence="1" key="1">
    <citation type="submission" date="2022-10" db="EMBL/GenBank/DDBJ databases">
        <title>Rhodococcus ferula Z13 complete genome.</title>
        <authorList>
            <person name="Long X."/>
            <person name="Zang M."/>
        </authorList>
    </citation>
    <scope>NUCLEOTIDE SEQUENCE</scope>
    <source>
        <strain evidence="1">Z13</strain>
    </source>
</reference>
<gene>
    <name evidence="1" type="ORF">OED52_00555</name>
</gene>
<sequence>MLSERRQWLLVAAAGVAFGTVAGLAVAGSLAIPDGSGSVRALALCAGSAVLGLAVLGSMVQNERRPAVSPDDVWRTIAAVGGLWLVLASIDLVRAAAATAGVPVTGLGVDRFVEYLTDSGAGRVDGGAWVCVLACTLVAAVAYRRSASWSTAPVLVAAGLALIARPVTGHMAQQPLGSLLNAVHVLAAAIWFGVLLALALTVRGRGAWAELLPRYSQLALWCVISLVVSGVVDGAVRLGSVSALLGTGYGRILLAKAVVLVALLLLARVWRRRWVPGAASHRVSAEESLRNAVLEVCAMSVALGLAAALATTG</sequence>
<dbReference type="EMBL" id="CP107551">
    <property type="protein sequence ID" value="UYP19125.1"/>
    <property type="molecule type" value="Genomic_DNA"/>
</dbReference>
<protein>
    <submittedName>
        <fullName evidence="1">CopD family protein</fullName>
    </submittedName>
</protein>
<proteinExistence type="predicted"/>
<evidence type="ECO:0000313" key="1">
    <source>
        <dbReference type="EMBL" id="UYP19125.1"/>
    </source>
</evidence>
<dbReference type="Proteomes" id="UP001156484">
    <property type="component" value="Chromosome"/>
</dbReference>
<keyword evidence="2" id="KW-1185">Reference proteome</keyword>
<evidence type="ECO:0000313" key="2">
    <source>
        <dbReference type="Proteomes" id="UP001156484"/>
    </source>
</evidence>